<accession>A0A848KBA4</accession>
<proteinExistence type="predicted"/>
<evidence type="ECO:0000313" key="2">
    <source>
        <dbReference type="Proteomes" id="UP000535543"/>
    </source>
</evidence>
<evidence type="ECO:0000313" key="1">
    <source>
        <dbReference type="EMBL" id="NMN93982.1"/>
    </source>
</evidence>
<reference evidence="1 2" key="1">
    <citation type="submission" date="2019-05" db="EMBL/GenBank/DDBJ databases">
        <authorList>
            <person name="Lee S.D."/>
        </authorList>
    </citation>
    <scope>NUCLEOTIDE SEQUENCE [LARGE SCALE GENOMIC DNA]</scope>
    <source>
        <strain evidence="1 2">YC2-7</strain>
    </source>
</reference>
<dbReference type="Gene3D" id="1.20.1260.10">
    <property type="match status" value="1"/>
</dbReference>
<protein>
    <submittedName>
        <fullName evidence="1">Ferritin-like domain-containing protein</fullName>
    </submittedName>
</protein>
<dbReference type="InterPro" id="IPR009078">
    <property type="entry name" value="Ferritin-like_SF"/>
</dbReference>
<dbReference type="EMBL" id="VCQU01000001">
    <property type="protein sequence ID" value="NMN93982.1"/>
    <property type="molecule type" value="Genomic_DNA"/>
</dbReference>
<gene>
    <name evidence="1" type="ORF">FGL95_02905</name>
</gene>
<sequence length="279" mass="29506">MRITTSKNAILTQLRALATLTNTEIMIAETRTAQARTDAVRRELSQNAENGRERAEAIEDAIRGLGALPAVVGPAIGRIGAMVKSMFEQAQPFDEAVLGDLALEYQLLGRATYLKALSVQENDRTLTDLAERLIVAHKATVDWLTTVLAEEALGGPAALRRTPLQSVAALGTTVVNLPGSWIARAGDNLADAAKQLPAHVGDLIGRGSATKVPEADELAIEGYQDLNATDAVAAIRTLDDPEAIRAVVSFEEANKNRSTVVSAAQAHVANIAKDTVGVS</sequence>
<dbReference type="Proteomes" id="UP000535543">
    <property type="component" value="Unassembled WGS sequence"/>
</dbReference>
<reference evidence="1 2" key="2">
    <citation type="submission" date="2020-06" db="EMBL/GenBank/DDBJ databases">
        <title>Antribacter stalactiti gen. nov., sp. nov., a new member of the family Nacardiaceae isolated from a cave.</title>
        <authorList>
            <person name="Kim I.S."/>
        </authorList>
    </citation>
    <scope>NUCLEOTIDE SEQUENCE [LARGE SCALE GENOMIC DNA]</scope>
    <source>
        <strain evidence="1 2">YC2-7</strain>
    </source>
</reference>
<organism evidence="1 2">
    <name type="scientific">Antrihabitans stalactiti</name>
    <dbReference type="NCBI Taxonomy" id="2584121"/>
    <lineage>
        <taxon>Bacteria</taxon>
        <taxon>Bacillati</taxon>
        <taxon>Actinomycetota</taxon>
        <taxon>Actinomycetes</taxon>
        <taxon>Mycobacteriales</taxon>
        <taxon>Nocardiaceae</taxon>
        <taxon>Antrihabitans</taxon>
    </lineage>
</organism>
<name>A0A848KBA4_9NOCA</name>
<dbReference type="SUPFAM" id="SSF47240">
    <property type="entry name" value="Ferritin-like"/>
    <property type="match status" value="1"/>
</dbReference>
<dbReference type="RefSeq" id="WP_169584662.1">
    <property type="nucleotide sequence ID" value="NZ_VCQU01000001.1"/>
</dbReference>
<comment type="caution">
    <text evidence="1">The sequence shown here is derived from an EMBL/GenBank/DDBJ whole genome shotgun (WGS) entry which is preliminary data.</text>
</comment>
<dbReference type="AlphaFoldDB" id="A0A848KBA4"/>
<keyword evidence="2" id="KW-1185">Reference proteome</keyword>
<dbReference type="InterPro" id="IPR012347">
    <property type="entry name" value="Ferritin-like"/>
</dbReference>